<dbReference type="Pfam" id="PF20720">
    <property type="entry name" value="nSTAND3"/>
    <property type="match status" value="1"/>
</dbReference>
<dbReference type="EMBL" id="QRVL01000008">
    <property type="protein sequence ID" value="RGS39668.1"/>
    <property type="molecule type" value="Genomic_DNA"/>
</dbReference>
<organism evidence="2 3">
    <name type="scientific">Roseburia hominis</name>
    <dbReference type="NCBI Taxonomy" id="301301"/>
    <lineage>
        <taxon>Bacteria</taxon>
        <taxon>Bacillati</taxon>
        <taxon>Bacillota</taxon>
        <taxon>Clostridia</taxon>
        <taxon>Lachnospirales</taxon>
        <taxon>Lachnospiraceae</taxon>
        <taxon>Roseburia</taxon>
    </lineage>
</organism>
<protein>
    <recommendedName>
        <fullName evidence="1">Novel STAND NTPase 3 domain-containing protein</fullName>
    </recommendedName>
</protein>
<evidence type="ECO:0000259" key="1">
    <source>
        <dbReference type="Pfam" id="PF20720"/>
    </source>
</evidence>
<dbReference type="Proteomes" id="UP000266172">
    <property type="component" value="Unassembled WGS sequence"/>
</dbReference>
<dbReference type="InterPro" id="IPR027417">
    <property type="entry name" value="P-loop_NTPase"/>
</dbReference>
<feature type="domain" description="Novel STAND NTPase 3" evidence="1">
    <location>
        <begin position="173"/>
        <end position="334"/>
    </location>
</feature>
<evidence type="ECO:0000313" key="2">
    <source>
        <dbReference type="EMBL" id="RGS39668.1"/>
    </source>
</evidence>
<dbReference type="RefSeq" id="WP_118097620.1">
    <property type="nucleotide sequence ID" value="NZ_QRVL01000008.1"/>
</dbReference>
<dbReference type="AlphaFoldDB" id="A0A395V601"/>
<dbReference type="SUPFAM" id="SSF52540">
    <property type="entry name" value="P-loop containing nucleoside triphosphate hydrolases"/>
    <property type="match status" value="1"/>
</dbReference>
<dbReference type="Gene3D" id="3.40.50.300">
    <property type="entry name" value="P-loop containing nucleotide triphosphate hydrolases"/>
    <property type="match status" value="1"/>
</dbReference>
<accession>A0A395V601</accession>
<comment type="caution">
    <text evidence="2">The sequence shown here is derived from an EMBL/GenBank/DDBJ whole genome shotgun (WGS) entry which is preliminary data.</text>
</comment>
<evidence type="ECO:0000313" key="3">
    <source>
        <dbReference type="Proteomes" id="UP000266172"/>
    </source>
</evidence>
<dbReference type="InterPro" id="IPR049050">
    <property type="entry name" value="nSTAND3"/>
</dbReference>
<name>A0A395V601_9FIRM</name>
<proteinExistence type="predicted"/>
<gene>
    <name evidence="2" type="ORF">DWX93_10610</name>
</gene>
<reference evidence="2 3" key="1">
    <citation type="submission" date="2018-08" db="EMBL/GenBank/DDBJ databases">
        <title>A genome reference for cultivated species of the human gut microbiota.</title>
        <authorList>
            <person name="Zou Y."/>
            <person name="Xue W."/>
            <person name="Luo G."/>
        </authorList>
    </citation>
    <scope>NUCLEOTIDE SEQUENCE [LARGE SCALE GENOMIC DNA]</scope>
    <source>
        <strain evidence="2 3">AF22-12AC</strain>
    </source>
</reference>
<sequence>MFHYANLSDFEFELLCRDIMERKIGCPLRCFAPGRDGGVDITETKLSGKHMVQVKHYIDSPYPTLLSSLKKELPKVKQKQPKHYYVCCGKKLTAQNISEIYQLFSGYMDDAEGVVDLMEIDSFLHKKENADILERHYKLWLESTNVLERLGNQDIAIDCDAFFYQIEKEQELFVKTKYYEEGRQILEKEHTLMLLGDPGVGKTMLTKMLALAFAAEGYRIRYTTNGELSDLKRALSTDRERKELIVLDDCLGQHYFKMQETKENELLALVKYIMRNPNKLLIMNSRVTIFHEARERSCDFRYFMEDENIKIRKIEMNGLDEEEKGWIFYNHLYFAGVPEKYYRNVYEDRRYREIVRHANYTPRLIEFVTKKKNYEQVEADRYAAFIMDCLENPRELWKDEFTRKLGAEDRALLLTLYSLTDTSVEETVLVRAFLKRLSSLEGMDTTRNLYEEALRRLTDSMVQLIEQNSRKRIGVCNPSINDFLKNYIRENPMERANMPAYATEYVQLERICPDCVEDLIRKGQIYRYHFSMLEQMRGKILGVICSREIRDTCHTEFVQAFLKEPGSCYTDKGDKSVEILFALLQEKMDAFYHTREKLEQETLEEFLMELDLWDYELIAREAKKNGGEWLFTKYRKSFVRGLQNAVEVYARDVDQSDYYDGFDVNTTVSENTFFDGESLGYDFTGVALEWEERIREEICDEIMEIVEKFPHEIAAQIVYDPGDADISTGLIESYLQDWMPPDDYDDEPGRLVPPGNETVGGVGMLDVIFHGNR</sequence>